<reference evidence="2" key="1">
    <citation type="journal article" date="2023" name="Front. Plant Sci.">
        <title>Chromosomal-level genome assembly of Melastoma candidum provides insights into trichome evolution.</title>
        <authorList>
            <person name="Zhong Y."/>
            <person name="Wu W."/>
            <person name="Sun C."/>
            <person name="Zou P."/>
            <person name="Liu Y."/>
            <person name="Dai S."/>
            <person name="Zhou R."/>
        </authorList>
    </citation>
    <scope>NUCLEOTIDE SEQUENCE [LARGE SCALE GENOMIC DNA]</scope>
</reference>
<organism evidence="1 2">
    <name type="scientific">Melastoma candidum</name>
    <dbReference type="NCBI Taxonomy" id="119954"/>
    <lineage>
        <taxon>Eukaryota</taxon>
        <taxon>Viridiplantae</taxon>
        <taxon>Streptophyta</taxon>
        <taxon>Embryophyta</taxon>
        <taxon>Tracheophyta</taxon>
        <taxon>Spermatophyta</taxon>
        <taxon>Magnoliopsida</taxon>
        <taxon>eudicotyledons</taxon>
        <taxon>Gunneridae</taxon>
        <taxon>Pentapetalae</taxon>
        <taxon>rosids</taxon>
        <taxon>malvids</taxon>
        <taxon>Myrtales</taxon>
        <taxon>Melastomataceae</taxon>
        <taxon>Melastomatoideae</taxon>
        <taxon>Melastomateae</taxon>
        <taxon>Melastoma</taxon>
    </lineage>
</organism>
<proteinExistence type="predicted"/>
<sequence length="138" mass="15548">MNEKRILPTSKFHTGVIESCGKASFYDEALVTFNVKNEVRSSPTVETYNSLIYAFAKGGLYKEAEVIFSRMGESGVAWDRDLFNGMIEAYRQAGRDAIKTYVEMNQVRCNPDERTLEAVRSVYCLAGLVERAKSNLRG</sequence>
<evidence type="ECO:0000313" key="2">
    <source>
        <dbReference type="Proteomes" id="UP001057402"/>
    </source>
</evidence>
<keyword evidence="2" id="KW-1185">Reference proteome</keyword>
<protein>
    <submittedName>
        <fullName evidence="1">Uncharacterized protein</fullName>
    </submittedName>
</protein>
<dbReference type="EMBL" id="CM042886">
    <property type="protein sequence ID" value="KAI4341430.1"/>
    <property type="molecule type" value="Genomic_DNA"/>
</dbReference>
<gene>
    <name evidence="1" type="ORF">MLD38_026156</name>
</gene>
<name>A0ACB9NYL6_9MYRT</name>
<dbReference type="Proteomes" id="UP001057402">
    <property type="component" value="Chromosome 7"/>
</dbReference>
<accession>A0ACB9NYL6</accession>
<evidence type="ECO:0000313" key="1">
    <source>
        <dbReference type="EMBL" id="KAI4341430.1"/>
    </source>
</evidence>
<comment type="caution">
    <text evidence="1">The sequence shown here is derived from an EMBL/GenBank/DDBJ whole genome shotgun (WGS) entry which is preliminary data.</text>
</comment>